<gene>
    <name evidence="2" type="ORF">BT96DRAFT_952274</name>
</gene>
<organism evidence="2 3">
    <name type="scientific">Gymnopus androsaceus JB14</name>
    <dbReference type="NCBI Taxonomy" id="1447944"/>
    <lineage>
        <taxon>Eukaryota</taxon>
        <taxon>Fungi</taxon>
        <taxon>Dikarya</taxon>
        <taxon>Basidiomycota</taxon>
        <taxon>Agaricomycotina</taxon>
        <taxon>Agaricomycetes</taxon>
        <taxon>Agaricomycetidae</taxon>
        <taxon>Agaricales</taxon>
        <taxon>Marasmiineae</taxon>
        <taxon>Omphalotaceae</taxon>
        <taxon>Gymnopus</taxon>
    </lineage>
</organism>
<evidence type="ECO:0000313" key="2">
    <source>
        <dbReference type="EMBL" id="KAE9382317.1"/>
    </source>
</evidence>
<feature type="non-terminal residue" evidence="2">
    <location>
        <position position="1"/>
    </location>
</feature>
<protein>
    <submittedName>
        <fullName evidence="2">Uncharacterized protein</fullName>
    </submittedName>
</protein>
<keyword evidence="3" id="KW-1185">Reference proteome</keyword>
<proteinExistence type="predicted"/>
<feature type="region of interest" description="Disordered" evidence="1">
    <location>
        <begin position="111"/>
        <end position="142"/>
    </location>
</feature>
<dbReference type="Proteomes" id="UP000799118">
    <property type="component" value="Unassembled WGS sequence"/>
</dbReference>
<reference evidence="2" key="1">
    <citation type="journal article" date="2019" name="Environ. Microbiol.">
        <title>Fungal ecological strategies reflected in gene transcription - a case study of two litter decomposers.</title>
        <authorList>
            <person name="Barbi F."/>
            <person name="Kohler A."/>
            <person name="Barry K."/>
            <person name="Baskaran P."/>
            <person name="Daum C."/>
            <person name="Fauchery L."/>
            <person name="Ihrmark K."/>
            <person name="Kuo A."/>
            <person name="LaButti K."/>
            <person name="Lipzen A."/>
            <person name="Morin E."/>
            <person name="Grigoriev I.V."/>
            <person name="Henrissat B."/>
            <person name="Lindahl B."/>
            <person name="Martin F."/>
        </authorList>
    </citation>
    <scope>NUCLEOTIDE SEQUENCE</scope>
    <source>
        <strain evidence="2">JB14</strain>
    </source>
</reference>
<evidence type="ECO:0000256" key="1">
    <source>
        <dbReference type="SAM" id="MobiDB-lite"/>
    </source>
</evidence>
<dbReference type="AlphaFoldDB" id="A0A6A4GA22"/>
<evidence type="ECO:0000313" key="3">
    <source>
        <dbReference type="Proteomes" id="UP000799118"/>
    </source>
</evidence>
<feature type="non-terminal residue" evidence="2">
    <location>
        <position position="173"/>
    </location>
</feature>
<dbReference type="EMBL" id="ML771785">
    <property type="protein sequence ID" value="KAE9382317.1"/>
    <property type="molecule type" value="Genomic_DNA"/>
</dbReference>
<feature type="compositionally biased region" description="Low complexity" evidence="1">
    <location>
        <begin position="122"/>
        <end position="142"/>
    </location>
</feature>
<name>A0A6A4GA22_9AGAR</name>
<dbReference type="OrthoDB" id="3070967at2759"/>
<accession>A0A6A4GA22</accession>
<sequence length="173" mass="19002">GIIKYKPSFDKFKNDVESCFQHLTILLSTTFEWQSLGEFKKLYKTGSTFQLPLQLALAISPIVARALGLNTPPLLQRINTAIWTKLFDIAQGKKTACDLLSELSQEFSEEELYPPSNPPSMLPASSAPLAIDPVPDSPVSQSPSPVLPGIIFQALFDDSLRDDGIIGDLHSNE</sequence>